<evidence type="ECO:0000256" key="1">
    <source>
        <dbReference type="SAM" id="MobiDB-lite"/>
    </source>
</evidence>
<evidence type="ECO:0000313" key="2">
    <source>
        <dbReference type="EMBL" id="KAF2258351.1"/>
    </source>
</evidence>
<proteinExistence type="predicted"/>
<feature type="region of interest" description="Disordered" evidence="1">
    <location>
        <begin position="1"/>
        <end position="153"/>
    </location>
</feature>
<dbReference type="AlphaFoldDB" id="A0A9P4JXP8"/>
<accession>A0A9P4JXP8</accession>
<protein>
    <submittedName>
        <fullName evidence="2">Uncharacterized protein</fullName>
    </submittedName>
</protein>
<reference evidence="3" key="1">
    <citation type="journal article" date="2020" name="Stud. Mycol.">
        <title>101 Dothideomycetes genomes: A test case for predicting lifestyles and emergence of pathogens.</title>
        <authorList>
            <person name="Haridas S."/>
            <person name="Albert R."/>
            <person name="Binder M."/>
            <person name="Bloem J."/>
            <person name="LaButti K."/>
            <person name="Salamov A."/>
            <person name="Andreopoulos B."/>
            <person name="Baker S."/>
            <person name="Barry K."/>
            <person name="Bills G."/>
            <person name="Bluhm B."/>
            <person name="Cannon C."/>
            <person name="Castanera R."/>
            <person name="Culley D."/>
            <person name="Daum C."/>
            <person name="Ezra D."/>
            <person name="Gonzalez J."/>
            <person name="Henrissat B."/>
            <person name="Kuo A."/>
            <person name="Liang C."/>
            <person name="Lipzen A."/>
            <person name="Lutzoni F."/>
            <person name="Magnuson J."/>
            <person name="Mondo S."/>
            <person name="Nolan M."/>
            <person name="Ohm R."/>
            <person name="Pangilinan J."/>
            <person name="Park H.-J."/>
            <person name="Ramirez L."/>
            <person name="Alfaro M."/>
            <person name="Sun H."/>
            <person name="Tritt A."/>
            <person name="Yoshinaga Y."/>
            <person name="Zwiers L.-H."/>
            <person name="Turgeon B."/>
            <person name="Goodwin S."/>
            <person name="Spatafora J."/>
            <person name="Crous P."/>
            <person name="Grigoriev I."/>
        </authorList>
    </citation>
    <scope>NUCLEOTIDE SEQUENCE [LARGE SCALE GENOMIC DNA]</scope>
    <source>
        <strain evidence="3">CBS 304.66</strain>
    </source>
</reference>
<sequence length="354" mass="38172">MGKQRRKVQARQAAEVATKSTSDAAAPPANPEIASSRPTDDAVENSKRTQDTASSALPPYSSEGPTLPIIEATEAQDGIANAGEKMIEKSRVKKRESINTGKLEKSNQKAQRSRSTSGKRKPVSLPVNANRPTKRNSTPQVAQGTRKKGNETRIGEGANLAHLREPWLLLPPPLLETLHSLAESCIPLPVTRNTNITSTVNKLKTHFGANPSPLPLPQARHTAGGPGVLALSAQGDGIVKLASIVEVGKRVVGAPVHTPASASGTGEGVETWFEYSSLSSFTVEIDRNKSKAEQEEEEQQSGDEEAFESIQVEEKIRIRKVPVLTVWMSRTRIPVFADAFGEKTFLVQGIREEG</sequence>
<feature type="compositionally biased region" description="Acidic residues" evidence="1">
    <location>
        <begin position="294"/>
        <end position="307"/>
    </location>
</feature>
<organism evidence="2 3">
    <name type="scientific">Lojkania enalia</name>
    <dbReference type="NCBI Taxonomy" id="147567"/>
    <lineage>
        <taxon>Eukaryota</taxon>
        <taxon>Fungi</taxon>
        <taxon>Dikarya</taxon>
        <taxon>Ascomycota</taxon>
        <taxon>Pezizomycotina</taxon>
        <taxon>Dothideomycetes</taxon>
        <taxon>Pleosporomycetidae</taxon>
        <taxon>Pleosporales</taxon>
        <taxon>Pleosporales incertae sedis</taxon>
        <taxon>Lojkania</taxon>
    </lineage>
</organism>
<dbReference type="EMBL" id="ML986768">
    <property type="protein sequence ID" value="KAF2258351.1"/>
    <property type="molecule type" value="Genomic_DNA"/>
</dbReference>
<evidence type="ECO:0000313" key="3">
    <source>
        <dbReference type="Proteomes" id="UP000800093"/>
    </source>
</evidence>
<name>A0A9P4JXP8_9PLEO</name>
<comment type="caution">
    <text evidence="2">The sequence shown here is derived from an EMBL/GenBank/DDBJ whole genome shotgun (WGS) entry which is preliminary data.</text>
</comment>
<feature type="region of interest" description="Disordered" evidence="1">
    <location>
        <begin position="287"/>
        <end position="308"/>
    </location>
</feature>
<dbReference type="Proteomes" id="UP000800093">
    <property type="component" value="Unassembled WGS sequence"/>
</dbReference>
<dbReference type="OrthoDB" id="424402at2759"/>
<keyword evidence="3" id="KW-1185">Reference proteome</keyword>
<gene>
    <name evidence="2" type="ORF">CC78DRAFT_126245</name>
</gene>
<feature type="compositionally biased region" description="Basic and acidic residues" evidence="1">
    <location>
        <begin position="38"/>
        <end position="50"/>
    </location>
</feature>